<dbReference type="AlphaFoldDB" id="A0A8K0HFN0"/>
<evidence type="ECO:0000256" key="4">
    <source>
        <dbReference type="SAM" id="MobiDB-lite"/>
    </source>
</evidence>
<dbReference type="InterPro" id="IPR001487">
    <property type="entry name" value="Bromodomain"/>
</dbReference>
<keyword evidence="1 2" id="KW-0103">Bromodomain</keyword>
<gene>
    <name evidence="6" type="ORF">FNV43_RR07636</name>
</gene>
<keyword evidence="7" id="KW-1185">Reference proteome</keyword>
<dbReference type="SMART" id="SM00297">
    <property type="entry name" value="BROMO"/>
    <property type="match status" value="1"/>
</dbReference>
<proteinExistence type="predicted"/>
<dbReference type="CDD" id="cd04369">
    <property type="entry name" value="Bromodomain"/>
    <property type="match status" value="1"/>
</dbReference>
<evidence type="ECO:0000259" key="5">
    <source>
        <dbReference type="PROSITE" id="PS50014"/>
    </source>
</evidence>
<sequence length="487" mass="54236">MKTEVIGRRWGTWEELLLGGAVLRHGNHDWNVVAAELGARTLCPFIFTPSVCKSKYEDLQQRYSGSKTLFEELRKKRMAELRQALEVSEDSIGSLETKLETLKADEGDHGQINCGSNQTESPLPFQKSKGFESSSKETSKDGLSAGSFTLETRTSWSSECQIPAAVLAEEIQTKLEALHSFEQDKVSIIEKLAENAYGRQGGTVKKRRGKRKRKDCSRDAKEGSVGESGLLDSTDAVTVSQCKENSADAVAVSWTKENSTTDCCEVSRSSGSNDQTGGSVKEGIDDLMRVFSSILEHKSASSFRRRLDSQKRGRYKKMIRRHMDFDTLRSRITSRSIMSVKEVFRDVLLLANNALVFYSKNTREHKSALLLRDFTTKTLRQHFDHDYISKAASASLPPKTTMYNPPVKPRSIRHGNKKSPGKAAISENTITKMTSNAGKKTRDAYATPVESLGARKKGFGRPRKVGGKIKNQPSQTPANGRKRVRTR</sequence>
<dbReference type="Gene3D" id="1.20.920.10">
    <property type="entry name" value="Bromodomain-like"/>
    <property type="match status" value="1"/>
</dbReference>
<dbReference type="InterPro" id="IPR001005">
    <property type="entry name" value="SANT/Myb"/>
</dbReference>
<keyword evidence="3" id="KW-0175">Coiled coil</keyword>
<reference evidence="6" key="1">
    <citation type="submission" date="2020-03" db="EMBL/GenBank/DDBJ databases">
        <title>A high-quality chromosome-level genome assembly of a woody plant with both climbing and erect habits, Rhamnella rubrinervis.</title>
        <authorList>
            <person name="Lu Z."/>
            <person name="Yang Y."/>
            <person name="Zhu X."/>
            <person name="Sun Y."/>
        </authorList>
    </citation>
    <scope>NUCLEOTIDE SEQUENCE</scope>
    <source>
        <strain evidence="6">BYM</strain>
        <tissue evidence="6">Leaf</tissue>
    </source>
</reference>
<evidence type="ECO:0000313" key="6">
    <source>
        <dbReference type="EMBL" id="KAF3451541.1"/>
    </source>
</evidence>
<organism evidence="6 7">
    <name type="scientific">Rhamnella rubrinervis</name>
    <dbReference type="NCBI Taxonomy" id="2594499"/>
    <lineage>
        <taxon>Eukaryota</taxon>
        <taxon>Viridiplantae</taxon>
        <taxon>Streptophyta</taxon>
        <taxon>Embryophyta</taxon>
        <taxon>Tracheophyta</taxon>
        <taxon>Spermatophyta</taxon>
        <taxon>Magnoliopsida</taxon>
        <taxon>eudicotyledons</taxon>
        <taxon>Gunneridae</taxon>
        <taxon>Pentapetalae</taxon>
        <taxon>rosids</taxon>
        <taxon>fabids</taxon>
        <taxon>Rosales</taxon>
        <taxon>Rhamnaceae</taxon>
        <taxon>rhamnoid group</taxon>
        <taxon>Rhamneae</taxon>
        <taxon>Rhamnella</taxon>
    </lineage>
</organism>
<feature type="compositionally biased region" description="Polar residues" evidence="4">
    <location>
        <begin position="426"/>
        <end position="438"/>
    </location>
</feature>
<dbReference type="EMBL" id="VOIH02000003">
    <property type="protein sequence ID" value="KAF3451541.1"/>
    <property type="molecule type" value="Genomic_DNA"/>
</dbReference>
<dbReference type="Proteomes" id="UP000796880">
    <property type="component" value="Unassembled WGS sequence"/>
</dbReference>
<accession>A0A8K0HFN0</accession>
<feature type="compositionally biased region" description="Basic residues" evidence="4">
    <location>
        <begin position="410"/>
        <end position="420"/>
    </location>
</feature>
<dbReference type="OrthoDB" id="1742084at2759"/>
<feature type="domain" description="Bromo" evidence="5">
    <location>
        <begin position="295"/>
        <end position="365"/>
    </location>
</feature>
<feature type="compositionally biased region" description="Basic residues" evidence="4">
    <location>
        <begin position="454"/>
        <end position="467"/>
    </location>
</feature>
<name>A0A8K0HFN0_9ROSA</name>
<dbReference type="PANTHER" id="PTHR15398:SF4">
    <property type="entry name" value="BROMODOMAIN-CONTAINING PROTEIN 8 ISOFORM X1"/>
    <property type="match status" value="1"/>
</dbReference>
<feature type="region of interest" description="Disordered" evidence="4">
    <location>
        <begin position="107"/>
        <end position="144"/>
    </location>
</feature>
<feature type="region of interest" description="Disordered" evidence="4">
    <location>
        <begin position="200"/>
        <end position="230"/>
    </location>
</feature>
<feature type="compositionally biased region" description="Basic residues" evidence="4">
    <location>
        <begin position="204"/>
        <end position="215"/>
    </location>
</feature>
<evidence type="ECO:0000256" key="1">
    <source>
        <dbReference type="ARBA" id="ARBA00023117"/>
    </source>
</evidence>
<comment type="caution">
    <text evidence="6">The sequence shown here is derived from an EMBL/GenBank/DDBJ whole genome shotgun (WGS) entry which is preliminary data.</text>
</comment>
<feature type="region of interest" description="Disordered" evidence="4">
    <location>
        <begin position="397"/>
        <end position="487"/>
    </location>
</feature>
<feature type="coiled-coil region" evidence="3">
    <location>
        <begin position="56"/>
        <end position="105"/>
    </location>
</feature>
<evidence type="ECO:0000256" key="2">
    <source>
        <dbReference type="PROSITE-ProRule" id="PRU00035"/>
    </source>
</evidence>
<dbReference type="InterPro" id="IPR036427">
    <property type="entry name" value="Bromodomain-like_sf"/>
</dbReference>
<protein>
    <recommendedName>
        <fullName evidence="5">Bromo domain-containing protein</fullName>
    </recommendedName>
</protein>
<evidence type="ECO:0000256" key="3">
    <source>
        <dbReference type="SAM" id="Coils"/>
    </source>
</evidence>
<dbReference type="CDD" id="cd00167">
    <property type="entry name" value="SANT"/>
    <property type="match status" value="1"/>
</dbReference>
<dbReference type="Pfam" id="PF00439">
    <property type="entry name" value="Bromodomain"/>
    <property type="match status" value="1"/>
</dbReference>
<dbReference type="SUPFAM" id="SSF47370">
    <property type="entry name" value="Bromodomain"/>
    <property type="match status" value="1"/>
</dbReference>
<dbReference type="PROSITE" id="PS50014">
    <property type="entry name" value="BROMODOMAIN_2"/>
    <property type="match status" value="1"/>
</dbReference>
<dbReference type="PANTHER" id="PTHR15398">
    <property type="entry name" value="BROMODOMAIN-CONTAINING PROTEIN 8"/>
    <property type="match status" value="1"/>
</dbReference>
<evidence type="ECO:0000313" key="7">
    <source>
        <dbReference type="Proteomes" id="UP000796880"/>
    </source>
</evidence>
<dbReference type="GO" id="GO:0035267">
    <property type="term" value="C:NuA4 histone acetyltransferase complex"/>
    <property type="evidence" value="ECO:0007669"/>
    <property type="project" value="TreeGrafter"/>
</dbReference>